<protein>
    <recommendedName>
        <fullName evidence="7">O-methyltransferase</fullName>
    </recommendedName>
</protein>
<dbReference type="EMBL" id="JBBXJM010000004">
    <property type="protein sequence ID" value="KAL1408262.1"/>
    <property type="molecule type" value="Genomic_DNA"/>
</dbReference>
<keyword evidence="1" id="KW-0489">Methyltransferase</keyword>
<evidence type="ECO:0000256" key="2">
    <source>
        <dbReference type="ARBA" id="ARBA00022679"/>
    </source>
</evidence>
<evidence type="ECO:0000256" key="1">
    <source>
        <dbReference type="ARBA" id="ARBA00022603"/>
    </source>
</evidence>
<dbReference type="GeneID" id="95986111"/>
<dbReference type="Proteomes" id="UP001565368">
    <property type="component" value="Unassembled WGS sequence"/>
</dbReference>
<organism evidence="5 6">
    <name type="scientific">Vanrija albida</name>
    <dbReference type="NCBI Taxonomy" id="181172"/>
    <lineage>
        <taxon>Eukaryota</taxon>
        <taxon>Fungi</taxon>
        <taxon>Dikarya</taxon>
        <taxon>Basidiomycota</taxon>
        <taxon>Agaricomycotina</taxon>
        <taxon>Tremellomycetes</taxon>
        <taxon>Trichosporonales</taxon>
        <taxon>Trichosporonaceae</taxon>
        <taxon>Vanrija</taxon>
    </lineage>
</organism>
<evidence type="ECO:0000313" key="5">
    <source>
        <dbReference type="EMBL" id="KAL1408262.1"/>
    </source>
</evidence>
<dbReference type="InterPro" id="IPR029063">
    <property type="entry name" value="SAM-dependent_MTases_sf"/>
</dbReference>
<keyword evidence="6" id="KW-1185">Reference proteome</keyword>
<comment type="caution">
    <text evidence="5">The sequence shown here is derived from an EMBL/GenBank/DDBJ whole genome shotgun (WGS) entry which is preliminary data.</text>
</comment>
<gene>
    <name evidence="5" type="ORF">Q8F55_005068</name>
</gene>
<dbReference type="SUPFAM" id="SSF53335">
    <property type="entry name" value="S-adenosyl-L-methionine-dependent methyltransferases"/>
    <property type="match status" value="1"/>
</dbReference>
<evidence type="ECO:0000256" key="4">
    <source>
        <dbReference type="ARBA" id="ARBA00023453"/>
    </source>
</evidence>
<dbReference type="PANTHER" id="PTHR43167">
    <property type="entry name" value="PUTATIVE (AFU_ORTHOLOGUE AFUA_6G01830)-RELATED"/>
    <property type="match status" value="1"/>
</dbReference>
<sequence length="231" mass="24667">MSIPNDAAHPNPLAHAPSATRALLARLHAASLAQESSFDLRAVPADTFRTAVADKFIALDEDKCQFVYQLLRATGARAIVEAGTSFGVSTIYLALAAAENAAALGGDAVVIGTEHEPEKAERARAYWREAGTRAVDVIDLRVGDLRETLASGLGQIDFLLLDIWTPMALPALKLVQPHLRPGAVIVADNPVASAKGYAELFDYVRAPGSGFTSINVPYNNGLEMIVYYPPK</sequence>
<name>A0ABR3Q1D2_9TREE</name>
<dbReference type="Gene3D" id="3.40.50.150">
    <property type="entry name" value="Vaccinia Virus protein VP39"/>
    <property type="match status" value="1"/>
</dbReference>
<dbReference type="InterPro" id="IPR002935">
    <property type="entry name" value="SAM_O-MeTrfase"/>
</dbReference>
<dbReference type="PANTHER" id="PTHR43167:SF1">
    <property type="entry name" value="PUTATIVE (AFU_ORTHOLOGUE AFUA_6G01830)-RELATED"/>
    <property type="match status" value="1"/>
</dbReference>
<dbReference type="RefSeq" id="XP_069208206.1">
    <property type="nucleotide sequence ID" value="XM_069353564.1"/>
</dbReference>
<dbReference type="PROSITE" id="PS51682">
    <property type="entry name" value="SAM_OMT_I"/>
    <property type="match status" value="1"/>
</dbReference>
<keyword evidence="3" id="KW-0949">S-adenosyl-L-methionine</keyword>
<evidence type="ECO:0000256" key="3">
    <source>
        <dbReference type="ARBA" id="ARBA00022691"/>
    </source>
</evidence>
<reference evidence="5 6" key="1">
    <citation type="submission" date="2023-08" db="EMBL/GenBank/DDBJ databases">
        <title>Annotated Genome Sequence of Vanrija albida AlHP1.</title>
        <authorList>
            <person name="Herzog R."/>
        </authorList>
    </citation>
    <scope>NUCLEOTIDE SEQUENCE [LARGE SCALE GENOMIC DNA]</scope>
    <source>
        <strain evidence="5 6">AlHP1</strain>
    </source>
</reference>
<dbReference type="Pfam" id="PF13578">
    <property type="entry name" value="Methyltransf_24"/>
    <property type="match status" value="1"/>
</dbReference>
<keyword evidence="2" id="KW-0808">Transferase</keyword>
<evidence type="ECO:0008006" key="7">
    <source>
        <dbReference type="Google" id="ProtNLM"/>
    </source>
</evidence>
<proteinExistence type="inferred from homology"/>
<accession>A0ABR3Q1D2</accession>
<evidence type="ECO:0000313" key="6">
    <source>
        <dbReference type="Proteomes" id="UP001565368"/>
    </source>
</evidence>
<comment type="similarity">
    <text evidence="4">Belongs to the class I-like SAM-binding methyltransferase superfamily. Cation-dependent O-methyltransferase family.</text>
</comment>